<dbReference type="EMBL" id="ADLK01000028">
    <property type="protein sequence ID" value="KMW17089.1"/>
    <property type="molecule type" value="Genomic_DNA"/>
</dbReference>
<evidence type="ECO:0000313" key="2">
    <source>
        <dbReference type="EMBL" id="KMW17089.1"/>
    </source>
</evidence>
<dbReference type="SUPFAM" id="SSF69318">
    <property type="entry name" value="Integrin alpha N-terminal domain"/>
    <property type="match status" value="1"/>
</dbReference>
<dbReference type="RefSeq" id="WP_048930469.1">
    <property type="nucleotide sequence ID" value="NZ_KQ235880.1"/>
</dbReference>
<evidence type="ECO:0008006" key="4">
    <source>
        <dbReference type="Google" id="ProtNLM"/>
    </source>
</evidence>
<sequence length="252" mass="27687">MKPKLTAALCLAALLPAAAVTIGAAAITAAVDHTAETNIISWFVADMDNDSLEELLVVVGNDPNMVLDTGEAYGDQIKIYSDFEITDHKPVVKGEPDLSFDLSDIKPMKIQAGDINGDGVVEIAVCVYKTTKFHPVPAKRPFFYDLADGGLEPVWLGSRLSRPFDQYILHDMDGDGADEIISIERTEQGDILFAAYDWKGFGFEVTAVSDEVKEEAFFSNHINHKEKNISVTIAGESYMLRLENETLILTQE</sequence>
<feature type="chain" id="PRO_5039069697" description="VCBS repeat-containing protein" evidence="1">
    <location>
        <begin position="20"/>
        <end position="252"/>
    </location>
</feature>
<protein>
    <recommendedName>
        <fullName evidence="4">VCBS repeat-containing protein</fullName>
    </recommendedName>
</protein>
<keyword evidence="1" id="KW-0732">Signal</keyword>
<evidence type="ECO:0000256" key="1">
    <source>
        <dbReference type="SAM" id="SignalP"/>
    </source>
</evidence>
<feature type="signal peptide" evidence="1">
    <location>
        <begin position="1"/>
        <end position="19"/>
    </location>
</feature>
<proteinExistence type="predicted"/>
<dbReference type="GeneID" id="93162646"/>
<reference evidence="2 3" key="1">
    <citation type="submission" date="2011-04" db="EMBL/GenBank/DDBJ databases">
        <title>The Genome Sequence of Clostridium citroniae WAL-19142.</title>
        <authorList>
            <consortium name="The Broad Institute Genome Sequencing Platform"/>
            <person name="Earl A."/>
            <person name="Ward D."/>
            <person name="Feldgarden M."/>
            <person name="Gevers D."/>
            <person name="Warren Y.A."/>
            <person name="Tyrrell K.L."/>
            <person name="Citron D.M."/>
            <person name="Goldstein E.J."/>
            <person name="Daigneault M."/>
            <person name="Allen-Vercoe E."/>
            <person name="Young S.K."/>
            <person name="Zeng Q."/>
            <person name="Gargeya S."/>
            <person name="Fitzgerald M."/>
            <person name="Haas B."/>
            <person name="Abouelleil A."/>
            <person name="Alvarado L."/>
            <person name="Arachchi H.M."/>
            <person name="Berlin A."/>
            <person name="Brown A."/>
            <person name="Chapman S.B."/>
            <person name="Chen Z."/>
            <person name="Dunbar C."/>
            <person name="Freedman E."/>
            <person name="Gearin G."/>
            <person name="Gellesch M."/>
            <person name="Goldberg J."/>
            <person name="Griggs A."/>
            <person name="Gujja S."/>
            <person name="Heilman E.R."/>
            <person name="Heiman D."/>
            <person name="Howarth C."/>
            <person name="Larson L."/>
            <person name="Lui A."/>
            <person name="MacDonald P.J."/>
            <person name="Mehta T."/>
            <person name="Montmayeur A."/>
            <person name="Murphy C."/>
            <person name="Neiman D."/>
            <person name="Pearson M."/>
            <person name="Priest M."/>
            <person name="Roberts A."/>
            <person name="Saif S."/>
            <person name="Shea T."/>
            <person name="Shenoy N."/>
            <person name="Sisk P."/>
            <person name="Stolte C."/>
            <person name="Sykes S."/>
            <person name="White J."/>
            <person name="Yandava C."/>
            <person name="Wortman J."/>
            <person name="Nusbaum C."/>
            <person name="Birren B."/>
        </authorList>
    </citation>
    <scope>NUCLEOTIDE SEQUENCE [LARGE SCALE GENOMIC DNA]</scope>
    <source>
        <strain evidence="2 3">WAL-19142</strain>
    </source>
</reference>
<comment type="caution">
    <text evidence="2">The sequence shown here is derived from an EMBL/GenBank/DDBJ whole genome shotgun (WGS) entry which is preliminary data.</text>
</comment>
<organism evidence="2 3">
    <name type="scientific">[Clostridium] citroniae WAL-19142</name>
    <dbReference type="NCBI Taxonomy" id="742734"/>
    <lineage>
        <taxon>Bacteria</taxon>
        <taxon>Bacillati</taxon>
        <taxon>Bacillota</taxon>
        <taxon>Clostridia</taxon>
        <taxon>Lachnospirales</taxon>
        <taxon>Lachnospiraceae</taxon>
        <taxon>Enterocloster</taxon>
    </lineage>
</organism>
<evidence type="ECO:0000313" key="3">
    <source>
        <dbReference type="Proteomes" id="UP000037392"/>
    </source>
</evidence>
<dbReference type="Proteomes" id="UP000037392">
    <property type="component" value="Unassembled WGS sequence"/>
</dbReference>
<name>A0A0J9BXZ5_9FIRM</name>
<dbReference type="OrthoDB" id="1707115at2"/>
<dbReference type="InterPro" id="IPR028994">
    <property type="entry name" value="Integrin_alpha_N"/>
</dbReference>
<gene>
    <name evidence="2" type="ORF">HMPREF9470_03742</name>
</gene>
<dbReference type="PATRIC" id="fig|742734.4.peg.4010"/>
<dbReference type="AlphaFoldDB" id="A0A0J9BXZ5"/>
<accession>A0A0J9BXZ5</accession>